<comment type="caution">
    <text evidence="1">The sequence shown here is derived from an EMBL/GenBank/DDBJ whole genome shotgun (WGS) entry which is preliminary data.</text>
</comment>
<reference evidence="1" key="1">
    <citation type="journal article" date="2014" name="Int. J. Syst. Evol. Microbiol.">
        <title>Complete genome sequence of Corynebacterium casei LMG S-19264T (=DSM 44701T), isolated from a smear-ripened cheese.</title>
        <authorList>
            <consortium name="US DOE Joint Genome Institute (JGI-PGF)"/>
            <person name="Walter F."/>
            <person name="Albersmeier A."/>
            <person name="Kalinowski J."/>
            <person name="Ruckert C."/>
        </authorList>
    </citation>
    <scope>NUCLEOTIDE SEQUENCE</scope>
    <source>
        <strain evidence="1">JCM 3086</strain>
    </source>
</reference>
<dbReference type="PANTHER" id="PTHR46649:SF4">
    <property type="entry name" value="HALOACID DEHALOGENASE-LIKE HYDROLASE (HAD) SUPERFAMILY PROTEIN"/>
    <property type="match status" value="1"/>
</dbReference>
<organism evidence="1 2">
    <name type="scientific">Streptomyces brasiliensis</name>
    <dbReference type="NCBI Taxonomy" id="1954"/>
    <lineage>
        <taxon>Bacteria</taxon>
        <taxon>Bacillati</taxon>
        <taxon>Actinomycetota</taxon>
        <taxon>Actinomycetes</taxon>
        <taxon>Kitasatosporales</taxon>
        <taxon>Streptomycetaceae</taxon>
        <taxon>Streptomyces</taxon>
    </lineage>
</organism>
<dbReference type="SFLD" id="SFLDG01129">
    <property type="entry name" value="C1.5:_HAD__Beta-PGM__Phosphata"/>
    <property type="match status" value="1"/>
</dbReference>
<dbReference type="SFLD" id="SFLDS00003">
    <property type="entry name" value="Haloacid_Dehalogenase"/>
    <property type="match status" value="1"/>
</dbReference>
<accession>A0A917KDN5</accession>
<dbReference type="GO" id="GO:0016787">
    <property type="term" value="F:hydrolase activity"/>
    <property type="evidence" value="ECO:0007669"/>
    <property type="project" value="UniProtKB-KW"/>
</dbReference>
<dbReference type="InterPro" id="IPR006439">
    <property type="entry name" value="HAD-SF_hydro_IA"/>
</dbReference>
<dbReference type="NCBIfam" id="TIGR01549">
    <property type="entry name" value="HAD-SF-IA-v1"/>
    <property type="match status" value="1"/>
</dbReference>
<reference evidence="1" key="2">
    <citation type="submission" date="2020-09" db="EMBL/GenBank/DDBJ databases">
        <authorList>
            <person name="Sun Q."/>
            <person name="Ohkuma M."/>
        </authorList>
    </citation>
    <scope>NUCLEOTIDE SEQUENCE</scope>
    <source>
        <strain evidence="1">JCM 3086</strain>
    </source>
</reference>
<keyword evidence="1" id="KW-0378">Hydrolase</keyword>
<dbReference type="InterPro" id="IPR036412">
    <property type="entry name" value="HAD-like_sf"/>
</dbReference>
<protein>
    <submittedName>
        <fullName evidence="1">Hydrolase</fullName>
    </submittedName>
</protein>
<dbReference type="SUPFAM" id="SSF56784">
    <property type="entry name" value="HAD-like"/>
    <property type="match status" value="1"/>
</dbReference>
<evidence type="ECO:0000313" key="2">
    <source>
        <dbReference type="Proteomes" id="UP000657574"/>
    </source>
</evidence>
<proteinExistence type="predicted"/>
<dbReference type="Gene3D" id="3.40.50.1000">
    <property type="entry name" value="HAD superfamily/HAD-like"/>
    <property type="match status" value="1"/>
</dbReference>
<evidence type="ECO:0000313" key="1">
    <source>
        <dbReference type="EMBL" id="GGJ07941.1"/>
    </source>
</evidence>
<dbReference type="AlphaFoldDB" id="A0A917KDN5"/>
<sequence>MPPDDVIDSDPGPSRLPELGTVRLMAAVLFDFSGTLFRIEPAESWLRAVLADAGLTLSEQELTATARALETAGAQPGGAFPVEVPADLAAVWAVRDESAELHKAAYLGLTRRVPLPDLALHDALYDRHMSPDAWSPYPDAAVVLKTLREAGVGVGVVSNIGWDLRPVFREHGLDAYVDAYVLSYEHGVQKPDARLFSVACEALGADPRDALMVGDSRPADGGAAALGCRVHFVDHLPVAERPDALLPVLDLVGC</sequence>
<keyword evidence="2" id="KW-1185">Reference proteome</keyword>
<gene>
    <name evidence="1" type="ORF">GCM10010121_017850</name>
</gene>
<dbReference type="PANTHER" id="PTHR46649">
    <property type="match status" value="1"/>
</dbReference>
<dbReference type="InterPro" id="IPR023214">
    <property type="entry name" value="HAD_sf"/>
</dbReference>
<dbReference type="EMBL" id="BMQA01000004">
    <property type="protein sequence ID" value="GGJ07941.1"/>
    <property type="molecule type" value="Genomic_DNA"/>
</dbReference>
<dbReference type="Pfam" id="PF00702">
    <property type="entry name" value="Hydrolase"/>
    <property type="match status" value="1"/>
</dbReference>
<dbReference type="Proteomes" id="UP000657574">
    <property type="component" value="Unassembled WGS sequence"/>
</dbReference>
<name>A0A917KDN5_9ACTN</name>